<feature type="compositionally biased region" description="Polar residues" evidence="1">
    <location>
        <begin position="96"/>
        <end position="111"/>
    </location>
</feature>
<dbReference type="EMBL" id="JALJOQ010000006">
    <property type="protein sequence ID" value="KAK9812452.1"/>
    <property type="molecule type" value="Genomic_DNA"/>
</dbReference>
<dbReference type="Proteomes" id="UP001465755">
    <property type="component" value="Unassembled WGS sequence"/>
</dbReference>
<sequence length="117" mass="11946">MQAIVAFTSLLLLSGYVSGQNYRAGYFAGAPGDDPSTNGELLLYISEDNLGYRAALNNAIDVTGVHLHLQGNSSNGLFGGPLLLALTNTTVANGQAPVSSGPSTELAASTGESRESS</sequence>
<name>A0AAW1PVR6_9CHLO</name>
<organism evidence="3 4">
    <name type="scientific">Symbiochloris irregularis</name>
    <dbReference type="NCBI Taxonomy" id="706552"/>
    <lineage>
        <taxon>Eukaryota</taxon>
        <taxon>Viridiplantae</taxon>
        <taxon>Chlorophyta</taxon>
        <taxon>core chlorophytes</taxon>
        <taxon>Trebouxiophyceae</taxon>
        <taxon>Trebouxiales</taxon>
        <taxon>Trebouxiaceae</taxon>
        <taxon>Symbiochloris</taxon>
    </lineage>
</organism>
<keyword evidence="2" id="KW-0732">Signal</keyword>
<feature type="region of interest" description="Disordered" evidence="1">
    <location>
        <begin position="93"/>
        <end position="117"/>
    </location>
</feature>
<evidence type="ECO:0000313" key="3">
    <source>
        <dbReference type="EMBL" id="KAK9812452.1"/>
    </source>
</evidence>
<evidence type="ECO:0000313" key="4">
    <source>
        <dbReference type="Proteomes" id="UP001465755"/>
    </source>
</evidence>
<evidence type="ECO:0000256" key="1">
    <source>
        <dbReference type="SAM" id="MobiDB-lite"/>
    </source>
</evidence>
<evidence type="ECO:0008006" key="5">
    <source>
        <dbReference type="Google" id="ProtNLM"/>
    </source>
</evidence>
<protein>
    <recommendedName>
        <fullName evidence="5">CHRD domain-containing protein</fullName>
    </recommendedName>
</protein>
<feature type="chain" id="PRO_5043385281" description="CHRD domain-containing protein" evidence="2">
    <location>
        <begin position="20"/>
        <end position="117"/>
    </location>
</feature>
<evidence type="ECO:0000256" key="2">
    <source>
        <dbReference type="SAM" id="SignalP"/>
    </source>
</evidence>
<dbReference type="AlphaFoldDB" id="A0AAW1PVR6"/>
<accession>A0AAW1PVR6</accession>
<comment type="caution">
    <text evidence="3">The sequence shown here is derived from an EMBL/GenBank/DDBJ whole genome shotgun (WGS) entry which is preliminary data.</text>
</comment>
<feature type="signal peptide" evidence="2">
    <location>
        <begin position="1"/>
        <end position="19"/>
    </location>
</feature>
<gene>
    <name evidence="3" type="ORF">WJX73_000803</name>
</gene>
<proteinExistence type="predicted"/>
<reference evidence="3 4" key="1">
    <citation type="journal article" date="2024" name="Nat. Commun.">
        <title>Phylogenomics reveals the evolutionary origins of lichenization in chlorophyte algae.</title>
        <authorList>
            <person name="Puginier C."/>
            <person name="Libourel C."/>
            <person name="Otte J."/>
            <person name="Skaloud P."/>
            <person name="Haon M."/>
            <person name="Grisel S."/>
            <person name="Petersen M."/>
            <person name="Berrin J.G."/>
            <person name="Delaux P.M."/>
            <person name="Dal Grande F."/>
            <person name="Keller J."/>
        </authorList>
    </citation>
    <scope>NUCLEOTIDE SEQUENCE [LARGE SCALE GENOMIC DNA]</scope>
    <source>
        <strain evidence="3 4">SAG 2036</strain>
    </source>
</reference>
<keyword evidence="4" id="KW-1185">Reference proteome</keyword>